<dbReference type="AlphaFoldDB" id="A0A0K0FKJ8"/>
<feature type="region of interest" description="Disordered" evidence="1">
    <location>
        <begin position="283"/>
        <end position="305"/>
    </location>
</feature>
<dbReference type="Proteomes" id="UP000035680">
    <property type="component" value="Unassembled WGS sequence"/>
</dbReference>
<reference evidence="4" key="2">
    <citation type="submission" date="2015-08" db="UniProtKB">
        <authorList>
            <consortium name="WormBaseParasite"/>
        </authorList>
    </citation>
    <scope>IDENTIFICATION</scope>
</reference>
<organism evidence="3 4">
    <name type="scientific">Strongyloides venezuelensis</name>
    <name type="common">Threadworm</name>
    <dbReference type="NCBI Taxonomy" id="75913"/>
    <lineage>
        <taxon>Eukaryota</taxon>
        <taxon>Metazoa</taxon>
        <taxon>Ecdysozoa</taxon>
        <taxon>Nematoda</taxon>
        <taxon>Chromadorea</taxon>
        <taxon>Rhabditida</taxon>
        <taxon>Tylenchina</taxon>
        <taxon>Panagrolaimomorpha</taxon>
        <taxon>Strongyloidoidea</taxon>
        <taxon>Strongyloididae</taxon>
        <taxon>Strongyloides</taxon>
    </lineage>
</organism>
<keyword evidence="3" id="KW-1185">Reference proteome</keyword>
<evidence type="ECO:0000256" key="1">
    <source>
        <dbReference type="SAM" id="MobiDB-lite"/>
    </source>
</evidence>
<feature type="compositionally biased region" description="Polar residues" evidence="1">
    <location>
        <begin position="295"/>
        <end position="305"/>
    </location>
</feature>
<dbReference type="STRING" id="75913.A0A0K0FKJ8"/>
<dbReference type="InterPro" id="IPR056557">
    <property type="entry name" value="NELF-A_N"/>
</dbReference>
<dbReference type="InterPro" id="IPR037517">
    <property type="entry name" value="HDAG_dom"/>
</dbReference>
<feature type="compositionally biased region" description="Basic and acidic residues" evidence="1">
    <location>
        <begin position="283"/>
        <end position="292"/>
    </location>
</feature>
<proteinExistence type="predicted"/>
<dbReference type="WBParaSite" id="SVE_0956200.1">
    <property type="protein sequence ID" value="SVE_0956200.1"/>
    <property type="gene ID" value="SVE_0956200"/>
</dbReference>
<accession>A0A0K0FKJ8</accession>
<sequence>MNDIFTSVTKEQDICKLLNTKLGDFSELWSSRQTAAFLDKQYIEYLSVNYRTLSTQIKLKVLLALPQLLQRYPDINKDLYIKIIESAKDDDDEWIELLGQMYNNFPNTKCLNDLSSNEFFSNCLESLNKILEDENNIKCLNLMPPSACLMTKNAVKNIYYSNNIVPINHFKLKKQPKSAKLKIEIQKMTSLNKSSINLSTVKLQSLPLQSRSMIRIPNTTMPMTKIPREDLAKKCGGFSKETKKLNRPPLKRGRTIQIVDVQDTQMGEMMAKKLQRKAELEQKRKEKFEKQQLKNQASIEDSTNI</sequence>
<feature type="domain" description="HDAg" evidence="2">
    <location>
        <begin position="94"/>
        <end position="268"/>
    </location>
</feature>
<protein>
    <submittedName>
        <fullName evidence="4">Negative elongation factor A (inferred by orthology to a human protein)</fullName>
    </submittedName>
</protein>
<reference evidence="3" key="1">
    <citation type="submission" date="2014-07" db="EMBL/GenBank/DDBJ databases">
        <authorList>
            <person name="Martin A.A"/>
            <person name="De Silva N."/>
        </authorList>
    </citation>
    <scope>NUCLEOTIDE SEQUENCE</scope>
</reference>
<name>A0A0K0FKJ8_STRVS</name>
<evidence type="ECO:0000313" key="3">
    <source>
        <dbReference type="Proteomes" id="UP000035680"/>
    </source>
</evidence>
<dbReference type="Pfam" id="PF23553">
    <property type="entry name" value="NELF-A_N"/>
    <property type="match status" value="1"/>
</dbReference>
<evidence type="ECO:0000259" key="2">
    <source>
        <dbReference type="PROSITE" id="PS51838"/>
    </source>
</evidence>
<dbReference type="PROSITE" id="PS51838">
    <property type="entry name" value="HDAG"/>
    <property type="match status" value="1"/>
</dbReference>
<evidence type="ECO:0000313" key="4">
    <source>
        <dbReference type="WBParaSite" id="SVE_0956200.1"/>
    </source>
</evidence>